<evidence type="ECO:0000256" key="1">
    <source>
        <dbReference type="SAM" id="MobiDB-lite"/>
    </source>
</evidence>
<protein>
    <submittedName>
        <fullName evidence="2">Uncharacterized protein</fullName>
    </submittedName>
</protein>
<evidence type="ECO:0000313" key="2">
    <source>
        <dbReference type="EMBL" id="KAG8093681.1"/>
    </source>
</evidence>
<sequence>MDTPDKENTIFQDRHHSSDYSTLCKGKGRAATSTKRKNKPAGGFNLRKSIAWNPAFLTEQGVLDNVELSLLAGSQVKPIASPAVGFSATISPLSTFGKSANTSVLKEVTGNSRGKFPAKCLSTESKGRKLFSSSKSSYQDERKAPTGTQDKKSGKCIEKSVPRSPAGYTEKKVPNSSATAQTPRMPKKFQPSPSVVSRTRSASSMFNVPKPTKKPAAVKTEHTCKVEGLPLKSKTEQPSVTKSCGPTIGKGMVPIVIATCDEANGSRKCKTFSPYSQNSSSSSVVVPASVSAKPSALRMPSPSVGFFAQGKAPVSLGDTAQRNIERCFTGNISSVVKPPRYKQPVDLKSRPHLTKQLPTNLFAVSNLPVDPAASESTLNILASSFPGLEDTNICSMKQSLSENSITYTSKSVNTNNQEVPAIFSLAGNGATTQQLSLEDNDDARNGMPNECNDLASVGWSTIKDIEPIEDTHCLKAICTSRIEPVDDSCSLKSICSADKPTVRSKLTPCISAGCTPNDLNCQSKYENCEVAVDLENPLFGETFGTFSSSESNSYTHPDSLRDSRSSYQHNILVESTICADQVPQCGSSSDIKPSFAYNKSDSNDSLCSEVQINSSEGPNTDSEMELDTYDATAKESLLLHVGECDHDYRSAEYSPMNLAGFPPYVDLEAQATDLIELKADTADRKSELHYSLTEERRSILSEEQNVEDKIKFDTGKLLSSEDVSNIGRNKLLGKSRENTINKCHLKNLAPFTEEWLAVMEAFGEEVLEQKTGAVQNSPTDKAAPEPSPWSPVKRKAQDVGPFDCTKYSKSVRTSDTP</sequence>
<reference evidence="2" key="1">
    <citation type="journal article" date="2021" name="bioRxiv">
        <title>Whole Genome Assembly and Annotation of Northern Wild Rice, Zizania palustris L., Supports a Whole Genome Duplication in the Zizania Genus.</title>
        <authorList>
            <person name="Haas M."/>
            <person name="Kono T."/>
            <person name="Macchietto M."/>
            <person name="Millas R."/>
            <person name="McGilp L."/>
            <person name="Shao M."/>
            <person name="Duquette J."/>
            <person name="Hirsch C.N."/>
            <person name="Kimball J."/>
        </authorList>
    </citation>
    <scope>NUCLEOTIDE SEQUENCE</scope>
    <source>
        <tissue evidence="2">Fresh leaf tissue</tissue>
    </source>
</reference>
<dbReference type="PANTHER" id="PTHR33737">
    <property type="entry name" value="OS05G0121800 PROTEIN"/>
    <property type="match status" value="1"/>
</dbReference>
<feature type="region of interest" description="Disordered" evidence="1">
    <location>
        <begin position="1"/>
        <end position="44"/>
    </location>
</feature>
<reference evidence="2" key="2">
    <citation type="submission" date="2021-02" db="EMBL/GenBank/DDBJ databases">
        <authorList>
            <person name="Kimball J.A."/>
            <person name="Haas M.W."/>
            <person name="Macchietto M."/>
            <person name="Kono T."/>
            <person name="Duquette J."/>
            <person name="Shao M."/>
        </authorList>
    </citation>
    <scope>NUCLEOTIDE SEQUENCE</scope>
    <source>
        <tissue evidence="2">Fresh leaf tissue</tissue>
    </source>
</reference>
<comment type="caution">
    <text evidence="2">The sequence shown here is derived from an EMBL/GenBank/DDBJ whole genome shotgun (WGS) entry which is preliminary data.</text>
</comment>
<proteinExistence type="predicted"/>
<dbReference type="GO" id="GO:0008017">
    <property type="term" value="F:microtubule binding"/>
    <property type="evidence" value="ECO:0007669"/>
    <property type="project" value="InterPro"/>
</dbReference>
<dbReference type="OrthoDB" id="1931260at2759"/>
<feature type="compositionally biased region" description="Basic and acidic residues" evidence="1">
    <location>
        <begin position="1"/>
        <end position="18"/>
    </location>
</feature>
<dbReference type="AlphaFoldDB" id="A0A8J5WRI5"/>
<name>A0A8J5WRI5_ZIZPA</name>
<dbReference type="InterPro" id="IPR045882">
    <property type="entry name" value="GPT1/2"/>
</dbReference>
<feature type="compositionally biased region" description="Polar residues" evidence="1">
    <location>
        <begin position="191"/>
        <end position="206"/>
    </location>
</feature>
<feature type="compositionally biased region" description="Low complexity" evidence="1">
    <location>
        <begin position="208"/>
        <end position="218"/>
    </location>
</feature>
<feature type="region of interest" description="Disordered" evidence="1">
    <location>
        <begin position="124"/>
        <end position="221"/>
    </location>
</feature>
<dbReference type="Proteomes" id="UP000729402">
    <property type="component" value="Unassembled WGS sequence"/>
</dbReference>
<dbReference type="EMBL" id="JAAALK010000080">
    <property type="protein sequence ID" value="KAG8093681.1"/>
    <property type="molecule type" value="Genomic_DNA"/>
</dbReference>
<feature type="region of interest" description="Disordered" evidence="1">
    <location>
        <begin position="772"/>
        <end position="817"/>
    </location>
</feature>
<organism evidence="2 3">
    <name type="scientific">Zizania palustris</name>
    <name type="common">Northern wild rice</name>
    <dbReference type="NCBI Taxonomy" id="103762"/>
    <lineage>
        <taxon>Eukaryota</taxon>
        <taxon>Viridiplantae</taxon>
        <taxon>Streptophyta</taxon>
        <taxon>Embryophyta</taxon>
        <taxon>Tracheophyta</taxon>
        <taxon>Spermatophyta</taxon>
        <taxon>Magnoliopsida</taxon>
        <taxon>Liliopsida</taxon>
        <taxon>Poales</taxon>
        <taxon>Poaceae</taxon>
        <taxon>BOP clade</taxon>
        <taxon>Oryzoideae</taxon>
        <taxon>Oryzeae</taxon>
        <taxon>Zizaniinae</taxon>
        <taxon>Zizania</taxon>
    </lineage>
</organism>
<dbReference type="PANTHER" id="PTHR33737:SF2">
    <property type="entry name" value="OS12G0102700 PROTEIN"/>
    <property type="match status" value="1"/>
</dbReference>
<keyword evidence="3" id="KW-1185">Reference proteome</keyword>
<evidence type="ECO:0000313" key="3">
    <source>
        <dbReference type="Proteomes" id="UP000729402"/>
    </source>
</evidence>
<gene>
    <name evidence="2" type="ORF">GUJ93_ZPchr0012g20908</name>
</gene>
<accession>A0A8J5WRI5</accession>
<feature type="compositionally biased region" description="Basic and acidic residues" evidence="1">
    <location>
        <begin position="138"/>
        <end position="161"/>
    </location>
</feature>
<feature type="compositionally biased region" description="Polar residues" evidence="1">
    <location>
        <begin position="807"/>
        <end position="817"/>
    </location>
</feature>